<dbReference type="InterPro" id="IPR051826">
    <property type="entry name" value="E3_ubiquitin-ligase_domain"/>
</dbReference>
<name>A0A6C0C314_9ZZZZ</name>
<proteinExistence type="predicted"/>
<dbReference type="SUPFAM" id="SSF57850">
    <property type="entry name" value="RING/U-box"/>
    <property type="match status" value="1"/>
</dbReference>
<dbReference type="PANTHER" id="PTHR22765:SF434">
    <property type="entry name" value="GB|AAD18119.1-RELATED"/>
    <property type="match status" value="1"/>
</dbReference>
<dbReference type="Gene3D" id="3.30.40.10">
    <property type="entry name" value="Zinc/RING finger domain, C3HC4 (zinc finger)"/>
    <property type="match status" value="1"/>
</dbReference>
<organism evidence="3">
    <name type="scientific">viral metagenome</name>
    <dbReference type="NCBI Taxonomy" id="1070528"/>
    <lineage>
        <taxon>unclassified sequences</taxon>
        <taxon>metagenomes</taxon>
        <taxon>organismal metagenomes</taxon>
    </lineage>
</organism>
<dbReference type="InterPro" id="IPR013083">
    <property type="entry name" value="Znf_RING/FYVE/PHD"/>
</dbReference>
<feature type="domain" description="RING-type" evidence="2">
    <location>
        <begin position="158"/>
        <end position="200"/>
    </location>
</feature>
<sequence length="305" mass="35199">MDNRRNIQNIFEDISNLAAGQSETDRSWYEPPPRRRFANQNMNRNEYRRFANARENVFSNLRENELIDTLQSTVRSYNDNFRQYQDNTLLLISCLQEMWNHTRTNNRPPRANFSYRFVPQNMASFNQPVIVAPTQEQIRNATEGYIYDSNNPTLNTSCPISIDNFENGEHILRILHCGHSFRTESLRQWFRTNTRCPVCRYDIREYHTNQTVENEDNENINDNTSDADSLPPSPRPFVRTNSAGSNNPIESGLVSATADIINRVLQRTLSGGDTGLEQGDNNLHVLSFEFPLNLEIDASNGDVSQ</sequence>
<dbReference type="PROSITE" id="PS50089">
    <property type="entry name" value="ZF_RING_2"/>
    <property type="match status" value="1"/>
</dbReference>
<evidence type="ECO:0000256" key="1">
    <source>
        <dbReference type="SAM" id="MobiDB-lite"/>
    </source>
</evidence>
<dbReference type="EMBL" id="MN739312">
    <property type="protein sequence ID" value="QHS98184.1"/>
    <property type="molecule type" value="Genomic_DNA"/>
</dbReference>
<evidence type="ECO:0000313" key="3">
    <source>
        <dbReference type="EMBL" id="QHS98184.1"/>
    </source>
</evidence>
<dbReference type="GO" id="GO:0006511">
    <property type="term" value="P:ubiquitin-dependent protein catabolic process"/>
    <property type="evidence" value="ECO:0007669"/>
    <property type="project" value="TreeGrafter"/>
</dbReference>
<evidence type="ECO:0000259" key="2">
    <source>
        <dbReference type="PROSITE" id="PS50089"/>
    </source>
</evidence>
<dbReference type="PANTHER" id="PTHR22765">
    <property type="entry name" value="RING FINGER AND PROTEASE ASSOCIATED DOMAIN-CONTAINING"/>
    <property type="match status" value="1"/>
</dbReference>
<dbReference type="InterPro" id="IPR001841">
    <property type="entry name" value="Znf_RING"/>
</dbReference>
<reference evidence="3" key="1">
    <citation type="journal article" date="2020" name="Nature">
        <title>Giant virus diversity and host interactions through global metagenomics.</title>
        <authorList>
            <person name="Schulz F."/>
            <person name="Roux S."/>
            <person name="Paez-Espino D."/>
            <person name="Jungbluth S."/>
            <person name="Walsh D.A."/>
            <person name="Denef V.J."/>
            <person name="McMahon K.D."/>
            <person name="Konstantinidis K.T."/>
            <person name="Eloe-Fadrosh E.A."/>
            <person name="Kyrpides N.C."/>
            <person name="Woyke T."/>
        </authorList>
    </citation>
    <scope>NUCLEOTIDE SEQUENCE</scope>
    <source>
        <strain evidence="3">GVMAG-M-3300020182-84</strain>
    </source>
</reference>
<dbReference type="AlphaFoldDB" id="A0A6C0C314"/>
<feature type="region of interest" description="Disordered" evidence="1">
    <location>
        <begin position="210"/>
        <end position="250"/>
    </location>
</feature>
<dbReference type="Pfam" id="PF13639">
    <property type="entry name" value="zf-RING_2"/>
    <property type="match status" value="1"/>
</dbReference>
<accession>A0A6C0C314</accession>
<feature type="compositionally biased region" description="Polar residues" evidence="1">
    <location>
        <begin position="239"/>
        <end position="249"/>
    </location>
</feature>
<protein>
    <recommendedName>
        <fullName evidence="2">RING-type domain-containing protein</fullName>
    </recommendedName>
</protein>
<dbReference type="GO" id="GO:0061630">
    <property type="term" value="F:ubiquitin protein ligase activity"/>
    <property type="evidence" value="ECO:0007669"/>
    <property type="project" value="TreeGrafter"/>
</dbReference>